<feature type="region of interest" description="Disordered" evidence="5">
    <location>
        <begin position="1024"/>
        <end position="1051"/>
    </location>
</feature>
<dbReference type="GO" id="GO:0016887">
    <property type="term" value="F:ATP hydrolysis activity"/>
    <property type="evidence" value="ECO:0007669"/>
    <property type="project" value="InterPro"/>
</dbReference>
<keyword evidence="4" id="KW-0175">Coiled coil</keyword>
<evidence type="ECO:0000259" key="6">
    <source>
        <dbReference type="Pfam" id="PF13476"/>
    </source>
</evidence>
<evidence type="ECO:0000256" key="3">
    <source>
        <dbReference type="ARBA" id="ARBA00013368"/>
    </source>
</evidence>
<dbReference type="InterPro" id="IPR027417">
    <property type="entry name" value="P-loop_NTPase"/>
</dbReference>
<dbReference type="GO" id="GO:0004527">
    <property type="term" value="F:exonuclease activity"/>
    <property type="evidence" value="ECO:0007669"/>
    <property type="project" value="UniProtKB-KW"/>
</dbReference>
<dbReference type="Gene3D" id="3.40.50.300">
    <property type="entry name" value="P-loop containing nucleotide triphosphate hydrolases"/>
    <property type="match status" value="2"/>
</dbReference>
<reference evidence="7 8" key="1">
    <citation type="submission" date="2016-10" db="EMBL/GenBank/DDBJ databases">
        <authorList>
            <person name="de Groot N.N."/>
        </authorList>
    </citation>
    <scope>NUCLEOTIDE SEQUENCE [LARGE SCALE GENOMIC DNA]</scope>
    <source>
        <strain evidence="7 8">CPCC 201354</strain>
    </source>
</reference>
<keyword evidence="7" id="KW-0378">Hydrolase</keyword>
<dbReference type="PANTHER" id="PTHR32114">
    <property type="entry name" value="ABC TRANSPORTER ABCH.3"/>
    <property type="match status" value="1"/>
</dbReference>
<keyword evidence="8" id="KW-1185">Reference proteome</keyword>
<comment type="subunit">
    <text evidence="2">Heterodimer of SbcC and SbcD.</text>
</comment>
<dbReference type="Proteomes" id="UP000198923">
    <property type="component" value="Unassembled WGS sequence"/>
</dbReference>
<evidence type="ECO:0000256" key="5">
    <source>
        <dbReference type="SAM" id="MobiDB-lite"/>
    </source>
</evidence>
<name>A0A1G7R637_9ACTN</name>
<evidence type="ECO:0000313" key="7">
    <source>
        <dbReference type="EMBL" id="SDG06203.1"/>
    </source>
</evidence>
<dbReference type="SUPFAM" id="SSF52540">
    <property type="entry name" value="P-loop containing nucleoside triphosphate hydrolases"/>
    <property type="match status" value="1"/>
</dbReference>
<keyword evidence="7" id="KW-0269">Exonuclease</keyword>
<feature type="region of interest" description="Disordered" evidence="5">
    <location>
        <begin position="252"/>
        <end position="283"/>
    </location>
</feature>
<evidence type="ECO:0000256" key="4">
    <source>
        <dbReference type="SAM" id="Coils"/>
    </source>
</evidence>
<feature type="compositionally biased region" description="Low complexity" evidence="5">
    <location>
        <begin position="252"/>
        <end position="261"/>
    </location>
</feature>
<organism evidence="7 8">
    <name type="scientific">Sinosporangium album</name>
    <dbReference type="NCBI Taxonomy" id="504805"/>
    <lineage>
        <taxon>Bacteria</taxon>
        <taxon>Bacillati</taxon>
        <taxon>Actinomycetota</taxon>
        <taxon>Actinomycetes</taxon>
        <taxon>Streptosporangiales</taxon>
        <taxon>Streptosporangiaceae</taxon>
        <taxon>Sinosporangium</taxon>
    </lineage>
</organism>
<feature type="domain" description="Rad50/SbcC-type AAA" evidence="6">
    <location>
        <begin position="5"/>
        <end position="180"/>
    </location>
</feature>
<feature type="compositionally biased region" description="Low complexity" evidence="5">
    <location>
        <begin position="438"/>
        <end position="447"/>
    </location>
</feature>
<protein>
    <recommendedName>
        <fullName evidence="3">Nuclease SbcCD subunit C</fullName>
    </recommendedName>
</protein>
<evidence type="ECO:0000256" key="2">
    <source>
        <dbReference type="ARBA" id="ARBA00011322"/>
    </source>
</evidence>
<keyword evidence="7" id="KW-0540">Nuclease</keyword>
<dbReference type="Pfam" id="PF13476">
    <property type="entry name" value="AAA_23"/>
    <property type="match status" value="1"/>
</dbReference>
<feature type="compositionally biased region" description="Low complexity" evidence="5">
    <location>
        <begin position="623"/>
        <end position="638"/>
    </location>
</feature>
<dbReference type="Pfam" id="PF13558">
    <property type="entry name" value="SbcC_Walker_B"/>
    <property type="match status" value="1"/>
</dbReference>
<dbReference type="OrthoDB" id="9795626at2"/>
<feature type="region of interest" description="Disordered" evidence="5">
    <location>
        <begin position="404"/>
        <end position="462"/>
    </location>
</feature>
<proteinExistence type="inferred from homology"/>
<evidence type="ECO:0000313" key="8">
    <source>
        <dbReference type="Proteomes" id="UP000198923"/>
    </source>
</evidence>
<accession>A0A1G7R637</accession>
<sequence>MRVHRLRLTAFGSFPGTEEIDFDALGDDGLFLVHGPTGAGKTTVLDAVCFALYGAVPGQRDSARSLRCDHAPEGRGPAVRLEATIRGRRLRLTRSPAWQRPKLRGTGTVEEKAKTVVEELADGEWRGLTTRHDEAGHLVGDLLGMSADQFQQVAMLPQGEFSRFLRAAGRDRRALLERLFSVKAYTHAEKWLAERRTEAGREATRLRREVDLVLERLAEAAGDLVSGEEPSAPEGAAAEAAPGAGVAGTAVAGTGVPDTAGSDTAVPGATVSDTAAPAGDDPQGWAGRLLGAAARAAELAEAAHAEAATRASAVRGEVEQAVRTAELRRRHADALARRRALDEAGEERADLVETLDEAARADRVAPLIEAAGQRGEAALKADALAADALSRARPLLLAEAERTLPHGGAGHGGADRVPPRAGLKVADGHRGDPMSSQGDPGDPVVPGAGRGRREGGDADGPDAELLTAMERERRAETATLAALRAEQERLGQVRADLDDVNRRIADLEDADRRTAAEAALLPGRVEAGRARLEAARRAAVRLPTARSIRADVVARLDALAHRDRLAADLAAASGRAEECVTALPARVFEEEAQALPLPPGAGEGTSSHAGPPPAVDGPEPDEGASPVPAEAGGAAGRAGVSADRLAGWERACREEGAVLDGLRADEERLREVAGRLADAEEALAGLSEREAGLAARRGELPELADAARAELAGARERAAQVPAAASERDAASEVLRAARSRDRLGGEVGAAAEALRDAVDAAQGLRERLLDVRQARIDGMAAELARELAPGEPCAVCGSPEHPAPAQAGEAGAPSAEDEAQVQALYDTAVEERREAERAHAVLRGDLDRETAAAGDRSVEEAAEAVREIEARLAALTADADREETLAAEARRLDRELDDLRDRAHELDLALAEQRAQHGELLDERTRLTARLDAARGDDADLDTRRARLAAEADLFAVARSALLDVAELSVRHSGAVGSLTAGRVAASVVAEAVGWGVDAVADSAGVPASVTAALTGGVDTAARSDEAVGETALPGGNDDRSGSGRTGSADVPGRWGFVAGEVTGETLGMVEWALGVIADRAALEDEGQAEVESLAGEAEALHGRAGEIAVELAQCRTRRAELAAAGERLAATLDGARGDDATLDARVERLSVEADLLQEAGERLGAARTAAAERDAARERALLAALEHGFADMLAVTESVRTAGELREMSERLRAFDAEHAAVTRILDDPELQAAADVPEPDLPTLAAGRDEADRAATGLATALDRAVRRRERLAALNAELQAALDLWRPADDHHRLAERMAALALGTSADNRWRMSLSSYVLGERLSQVVAAANLRLDPMSEGRYLLRHDLAWTAGTRSGGGLGLRVVDAWTGVDRDPATLSGGEAFMTSLALALGLADVVTDEAGGADIGTLFVDEGFGSLDEDTLDRVLDILDSLRVRGRVVGVVSHVAELRTRIPSRLVINKTATGSTARVYTP</sequence>
<feature type="coiled-coil region" evidence="4">
    <location>
        <begin position="662"/>
        <end position="696"/>
    </location>
</feature>
<gene>
    <name evidence="7" type="ORF">SAMN05421505_101270</name>
</gene>
<dbReference type="InterPro" id="IPR038729">
    <property type="entry name" value="Rad50/SbcC_AAA"/>
</dbReference>
<evidence type="ECO:0000256" key="1">
    <source>
        <dbReference type="ARBA" id="ARBA00006930"/>
    </source>
</evidence>
<dbReference type="GO" id="GO:0006302">
    <property type="term" value="P:double-strand break repair"/>
    <property type="evidence" value="ECO:0007669"/>
    <property type="project" value="InterPro"/>
</dbReference>
<dbReference type="PANTHER" id="PTHR32114:SF2">
    <property type="entry name" value="ABC TRANSPORTER ABCH.3"/>
    <property type="match status" value="1"/>
</dbReference>
<dbReference type="RefSeq" id="WP_093167328.1">
    <property type="nucleotide sequence ID" value="NZ_FNCN01000001.1"/>
</dbReference>
<feature type="coiled-coil region" evidence="4">
    <location>
        <begin position="859"/>
        <end position="917"/>
    </location>
</feature>
<dbReference type="EMBL" id="FNCN01000001">
    <property type="protein sequence ID" value="SDG06203.1"/>
    <property type="molecule type" value="Genomic_DNA"/>
</dbReference>
<comment type="similarity">
    <text evidence="1">Belongs to the SMC family. SbcC subfamily.</text>
</comment>
<feature type="coiled-coil region" evidence="4">
    <location>
        <begin position="466"/>
        <end position="510"/>
    </location>
</feature>
<dbReference type="STRING" id="504805.SAMN05421505_101270"/>
<feature type="region of interest" description="Disordered" evidence="5">
    <location>
        <begin position="596"/>
        <end position="638"/>
    </location>
</feature>